<keyword evidence="2" id="KW-1185">Reference proteome</keyword>
<evidence type="ECO:0000313" key="1">
    <source>
        <dbReference type="EMBL" id="GLV60184.1"/>
    </source>
</evidence>
<comment type="caution">
    <text evidence="1">The sequence shown here is derived from an EMBL/GenBank/DDBJ whole genome shotgun (WGS) entry which is preliminary data.</text>
</comment>
<evidence type="ECO:0000313" key="2">
    <source>
        <dbReference type="Proteomes" id="UP001344906"/>
    </source>
</evidence>
<sequence>MFAEEFVVVDATSSLWHAVRPLLDLALKIEQQQQDWHGWNKASIDAFLQTLPSHCSLMLGVWQVDAGQEQETLWLGCVCEVLNGAVCSLRTFAALDDPALPALQELEPGFSHAQELIRITKGQVAPVAWALFTDKATWDEWLLTTDAYGHPTDKGELLAALAQQGRCVLLGSEVAHHPHHH</sequence>
<accession>A0ABQ6G260</accession>
<gene>
    <name evidence="1" type="ORF">KDH_70060</name>
</gene>
<name>A0ABQ6G260_9CHLR</name>
<protein>
    <submittedName>
        <fullName evidence="1">Uncharacterized protein</fullName>
    </submittedName>
</protein>
<organism evidence="1 2">
    <name type="scientific">Dictyobacter halimunensis</name>
    <dbReference type="NCBI Taxonomy" id="3026934"/>
    <lineage>
        <taxon>Bacteria</taxon>
        <taxon>Bacillati</taxon>
        <taxon>Chloroflexota</taxon>
        <taxon>Ktedonobacteria</taxon>
        <taxon>Ktedonobacterales</taxon>
        <taxon>Dictyobacteraceae</taxon>
        <taxon>Dictyobacter</taxon>
    </lineage>
</organism>
<reference evidence="1 2" key="1">
    <citation type="submission" date="2023-02" db="EMBL/GenBank/DDBJ databases">
        <title>Dictyobacter halimunensis sp. nov., a new member of the class Ktedonobacteria from forest soil in a geothermal area.</title>
        <authorList>
            <person name="Rachmania M.K."/>
            <person name="Ningsih F."/>
            <person name="Sakai Y."/>
            <person name="Yabe S."/>
            <person name="Yokota A."/>
            <person name="Sjamsuridzal W."/>
        </authorList>
    </citation>
    <scope>NUCLEOTIDE SEQUENCE [LARGE SCALE GENOMIC DNA]</scope>
    <source>
        <strain evidence="1 2">S3.2.2.5</strain>
    </source>
</reference>
<dbReference type="RefSeq" id="WP_338257183.1">
    <property type="nucleotide sequence ID" value="NZ_BSRI01000002.1"/>
</dbReference>
<proteinExistence type="predicted"/>
<dbReference type="Proteomes" id="UP001344906">
    <property type="component" value="Unassembled WGS sequence"/>
</dbReference>
<dbReference type="EMBL" id="BSRI01000002">
    <property type="protein sequence ID" value="GLV60184.1"/>
    <property type="molecule type" value="Genomic_DNA"/>
</dbReference>